<dbReference type="eggNOG" id="ENOG5032EDS">
    <property type="taxonomic scope" value="Bacteria"/>
</dbReference>
<evidence type="ECO:0000256" key="4">
    <source>
        <dbReference type="ARBA" id="ARBA00022692"/>
    </source>
</evidence>
<feature type="transmembrane region" description="Helical" evidence="8">
    <location>
        <begin position="161"/>
        <end position="186"/>
    </location>
</feature>
<gene>
    <name evidence="9" type="ORF">SSEG_08824</name>
</gene>
<evidence type="ECO:0000256" key="1">
    <source>
        <dbReference type="ARBA" id="ARBA00004651"/>
    </source>
</evidence>
<comment type="similarity">
    <text evidence="2">Belongs to the DoxX family.</text>
</comment>
<feature type="transmembrane region" description="Helical" evidence="8">
    <location>
        <begin position="127"/>
        <end position="149"/>
    </location>
</feature>
<dbReference type="PANTHER" id="PTHR33452">
    <property type="entry name" value="OXIDOREDUCTASE CATD-RELATED"/>
    <property type="match status" value="1"/>
</dbReference>
<dbReference type="AlphaFoldDB" id="B5HRG2"/>
<comment type="subcellular location">
    <subcellularLocation>
        <location evidence="1">Cell membrane</location>
        <topology evidence="1">Multi-pass membrane protein</topology>
    </subcellularLocation>
</comment>
<accession>B5HRG2</accession>
<protein>
    <recommendedName>
        <fullName evidence="11">DoxX family protein</fullName>
    </recommendedName>
</protein>
<evidence type="ECO:0000256" key="6">
    <source>
        <dbReference type="ARBA" id="ARBA00023136"/>
    </source>
</evidence>
<evidence type="ECO:0000256" key="7">
    <source>
        <dbReference type="SAM" id="MobiDB-lite"/>
    </source>
</evidence>
<dbReference type="InterPro" id="IPR032808">
    <property type="entry name" value="DoxX"/>
</dbReference>
<feature type="compositionally biased region" description="Polar residues" evidence="7">
    <location>
        <begin position="195"/>
        <end position="205"/>
    </location>
</feature>
<evidence type="ECO:0000256" key="5">
    <source>
        <dbReference type="ARBA" id="ARBA00022989"/>
    </source>
</evidence>
<feature type="region of interest" description="Disordered" evidence="7">
    <location>
        <begin position="1"/>
        <end position="23"/>
    </location>
</feature>
<organism evidence="9 10">
    <name type="scientific">Streptomyces sviceus (strain ATCC 29083 / DSM 924 / JCM 4929 / NBRC 13980 / NCIMB 11184 / NRRL 5439 / UC 5370)</name>
    <dbReference type="NCBI Taxonomy" id="463191"/>
    <lineage>
        <taxon>Bacteria</taxon>
        <taxon>Bacillati</taxon>
        <taxon>Actinomycetota</taxon>
        <taxon>Actinomycetes</taxon>
        <taxon>Kitasatosporales</taxon>
        <taxon>Streptomycetaceae</taxon>
        <taxon>Streptomyces</taxon>
    </lineage>
</organism>
<dbReference type="Pfam" id="PF07681">
    <property type="entry name" value="DoxX"/>
    <property type="match status" value="1"/>
</dbReference>
<name>B5HRG2_STRX2</name>
<sequence length="218" mass="23204">MRSRHRPVGRDDRTGLAGQGTCPTQTLLSIPTCSKDSMMRLYTSAANRLSRLNDPLMVVVRTTIGWLMIMHSLFKINVLGLDNFENFLLRPTGLPFTSVLRWLVPSMELACGGLLVLGLLTRVAAALLSLEMLGTAVLVKLDALHLGVLGPKGSGGAEVDFLMLAALLAVLVLGPGTLSLDALLGLDHQEEAVQSKASQPLQVGTSGEGLTREPLPAD</sequence>
<reference evidence="9" key="1">
    <citation type="submission" date="2009-10" db="EMBL/GenBank/DDBJ databases">
        <title>The genome sequence of Streptomyces sviceus strain ATCC 29083.</title>
        <authorList>
            <consortium name="The Broad Institute Genome Sequencing Platform"/>
            <consortium name="Broad Institute Microbial Sequencing Center"/>
            <person name="Fischbach M."/>
            <person name="Godfrey P."/>
            <person name="Ward D."/>
            <person name="Young S."/>
            <person name="Zeng Q."/>
            <person name="Koehrsen M."/>
            <person name="Alvarado L."/>
            <person name="Berlin A.M."/>
            <person name="Bochicchio J."/>
            <person name="Borenstein D."/>
            <person name="Chapman S.B."/>
            <person name="Chen Z."/>
            <person name="Engels R."/>
            <person name="Freedman E."/>
            <person name="Gellesch M."/>
            <person name="Goldberg J."/>
            <person name="Griggs A."/>
            <person name="Gujja S."/>
            <person name="Heilman E.R."/>
            <person name="Heiman D.I."/>
            <person name="Hepburn T.A."/>
            <person name="Howarth C."/>
            <person name="Jen D."/>
            <person name="Larson L."/>
            <person name="Lewis B."/>
            <person name="Mehta T."/>
            <person name="Park D."/>
            <person name="Pearson M."/>
            <person name="Richards J."/>
            <person name="Roberts A."/>
            <person name="Saif S."/>
            <person name="Shea T.D."/>
            <person name="Shenoy N."/>
            <person name="Sisk P."/>
            <person name="Stolte C."/>
            <person name="Sykes S.N."/>
            <person name="Thomson T."/>
            <person name="Walk T."/>
            <person name="White J."/>
            <person name="Yandava C."/>
            <person name="Straight P."/>
            <person name="Clardy J."/>
            <person name="Hung D."/>
            <person name="Kolter R."/>
            <person name="Mekalanos J."/>
            <person name="Walker S."/>
            <person name="Walsh C.T."/>
            <person name="Wieland-Brown L.C."/>
            <person name="Haas B."/>
            <person name="Nusbaum C."/>
            <person name="Birren B."/>
        </authorList>
    </citation>
    <scope>NUCLEOTIDE SEQUENCE [LARGE SCALE GENOMIC DNA]</scope>
    <source>
        <strain evidence="9">ATCC 29083</strain>
    </source>
</reference>
<dbReference type="EMBL" id="CM000951">
    <property type="protein sequence ID" value="EDY55417.1"/>
    <property type="molecule type" value="Genomic_DNA"/>
</dbReference>
<evidence type="ECO:0000256" key="2">
    <source>
        <dbReference type="ARBA" id="ARBA00006679"/>
    </source>
</evidence>
<evidence type="ECO:0000313" key="10">
    <source>
        <dbReference type="Proteomes" id="UP000002785"/>
    </source>
</evidence>
<evidence type="ECO:0000313" key="9">
    <source>
        <dbReference type="EMBL" id="EDY55417.1"/>
    </source>
</evidence>
<dbReference type="Proteomes" id="UP000002785">
    <property type="component" value="Chromosome"/>
</dbReference>
<keyword evidence="6 8" id="KW-0472">Membrane</keyword>
<keyword evidence="5 8" id="KW-1133">Transmembrane helix</keyword>
<evidence type="ECO:0000256" key="8">
    <source>
        <dbReference type="SAM" id="Phobius"/>
    </source>
</evidence>
<dbReference type="InterPro" id="IPR051907">
    <property type="entry name" value="DoxX-like_oxidoreductase"/>
</dbReference>
<keyword evidence="10" id="KW-1185">Reference proteome</keyword>
<dbReference type="GO" id="GO:0005886">
    <property type="term" value="C:plasma membrane"/>
    <property type="evidence" value="ECO:0007669"/>
    <property type="project" value="UniProtKB-SubCell"/>
</dbReference>
<proteinExistence type="inferred from homology"/>
<dbReference type="PANTHER" id="PTHR33452:SF1">
    <property type="entry name" value="INNER MEMBRANE PROTEIN YPHA-RELATED"/>
    <property type="match status" value="1"/>
</dbReference>
<keyword evidence="4 8" id="KW-0812">Transmembrane</keyword>
<feature type="transmembrane region" description="Helical" evidence="8">
    <location>
        <begin position="99"/>
        <end position="120"/>
    </location>
</feature>
<evidence type="ECO:0008006" key="11">
    <source>
        <dbReference type="Google" id="ProtNLM"/>
    </source>
</evidence>
<dbReference type="HOGENOM" id="CLU_1266326_0_0_11"/>
<evidence type="ECO:0000256" key="3">
    <source>
        <dbReference type="ARBA" id="ARBA00022475"/>
    </source>
</evidence>
<keyword evidence="3" id="KW-1003">Cell membrane</keyword>
<feature type="region of interest" description="Disordered" evidence="7">
    <location>
        <begin position="194"/>
        <end position="218"/>
    </location>
</feature>
<feature type="transmembrane region" description="Helical" evidence="8">
    <location>
        <begin position="58"/>
        <end position="79"/>
    </location>
</feature>